<proteinExistence type="predicted"/>
<keyword evidence="1" id="KW-0812">Transmembrane</keyword>
<accession>A0ABS3T5P8</accession>
<dbReference type="RefSeq" id="WP_208155451.1">
    <property type="nucleotide sequence ID" value="NZ_JAGEVF010000032.1"/>
</dbReference>
<dbReference type="Proteomes" id="UP000676776">
    <property type="component" value="Unassembled WGS sequence"/>
</dbReference>
<keyword evidence="1" id="KW-0472">Membrane</keyword>
<evidence type="ECO:0000313" key="3">
    <source>
        <dbReference type="Proteomes" id="UP000676776"/>
    </source>
</evidence>
<name>A0ABS3T5P8_9FLAO</name>
<gene>
    <name evidence="2" type="ORF">J4050_15100</name>
</gene>
<feature type="transmembrane region" description="Helical" evidence="1">
    <location>
        <begin position="54"/>
        <end position="75"/>
    </location>
</feature>
<reference evidence="2 3" key="1">
    <citation type="submission" date="2021-03" db="EMBL/GenBank/DDBJ databases">
        <title>Winogradskyella sp. nov., isolated from costal sediment.</title>
        <authorList>
            <person name="Gao C."/>
        </authorList>
    </citation>
    <scope>NUCLEOTIDE SEQUENCE [LARGE SCALE GENOMIC DNA]</scope>
    <source>
        <strain evidence="2 3">DF17</strain>
    </source>
</reference>
<protein>
    <submittedName>
        <fullName evidence="2">Uncharacterized protein</fullName>
    </submittedName>
</protein>
<dbReference type="EMBL" id="JAGEVF010000032">
    <property type="protein sequence ID" value="MBO3118078.1"/>
    <property type="molecule type" value="Genomic_DNA"/>
</dbReference>
<keyword evidence="1" id="KW-1133">Transmembrane helix</keyword>
<evidence type="ECO:0000256" key="1">
    <source>
        <dbReference type="SAM" id="Phobius"/>
    </source>
</evidence>
<organism evidence="2 3">
    <name type="scientific">Winogradskyella pelagia</name>
    <dbReference type="NCBI Taxonomy" id="2819984"/>
    <lineage>
        <taxon>Bacteria</taxon>
        <taxon>Pseudomonadati</taxon>
        <taxon>Bacteroidota</taxon>
        <taxon>Flavobacteriia</taxon>
        <taxon>Flavobacteriales</taxon>
        <taxon>Flavobacteriaceae</taxon>
        <taxon>Winogradskyella</taxon>
    </lineage>
</organism>
<feature type="transmembrane region" description="Helical" evidence="1">
    <location>
        <begin position="12"/>
        <end position="34"/>
    </location>
</feature>
<evidence type="ECO:0000313" key="2">
    <source>
        <dbReference type="EMBL" id="MBO3118078.1"/>
    </source>
</evidence>
<keyword evidence="3" id="KW-1185">Reference proteome</keyword>
<comment type="caution">
    <text evidence="2">The sequence shown here is derived from an EMBL/GenBank/DDBJ whole genome shotgun (WGS) entry which is preliminary data.</text>
</comment>
<sequence>MEKSEMKKIALILFHVLALLFMIISGFLFLTEVLEESANPRDYIDSFSLSIPRVFSTIAVLIGFLSWLTMVVNWIRKRKLDNYLKLVLFLTSLIIPGLVLLLIKN</sequence>
<feature type="transmembrane region" description="Helical" evidence="1">
    <location>
        <begin position="82"/>
        <end position="103"/>
    </location>
</feature>